<keyword evidence="7 9" id="KW-0067">ATP-binding</keyword>
<evidence type="ECO:0000259" key="10">
    <source>
        <dbReference type="PROSITE" id="PS50052"/>
    </source>
</evidence>
<dbReference type="InterPro" id="IPR008144">
    <property type="entry name" value="Guanylate_kin-like_dom"/>
</dbReference>
<dbReference type="Gene3D" id="3.40.50.300">
    <property type="entry name" value="P-loop containing nucleotide triphosphate hydrolases"/>
    <property type="match status" value="1"/>
</dbReference>
<dbReference type="Gene3D" id="3.30.63.10">
    <property type="entry name" value="Guanylate Kinase phosphate binding domain"/>
    <property type="match status" value="1"/>
</dbReference>
<feature type="binding site" evidence="9">
    <location>
        <begin position="12"/>
        <end position="19"/>
    </location>
    <ligand>
        <name>ATP</name>
        <dbReference type="ChEBI" id="CHEBI:30616"/>
    </ligand>
</feature>
<keyword evidence="6 9" id="KW-0418">Kinase</keyword>
<name>A0ABW4XNL5_9GAMM</name>
<dbReference type="EC" id="2.7.4.8" evidence="2 9"/>
<evidence type="ECO:0000256" key="1">
    <source>
        <dbReference type="ARBA" id="ARBA00005790"/>
    </source>
</evidence>
<dbReference type="SMART" id="SM00072">
    <property type="entry name" value="GuKc"/>
    <property type="match status" value="1"/>
</dbReference>
<dbReference type="PANTHER" id="PTHR23117">
    <property type="entry name" value="GUANYLATE KINASE-RELATED"/>
    <property type="match status" value="1"/>
</dbReference>
<evidence type="ECO:0000313" key="11">
    <source>
        <dbReference type="EMBL" id="MFD2096744.1"/>
    </source>
</evidence>
<dbReference type="EMBL" id="JBHUHT010000013">
    <property type="protein sequence ID" value="MFD2096744.1"/>
    <property type="molecule type" value="Genomic_DNA"/>
</dbReference>
<evidence type="ECO:0000256" key="3">
    <source>
        <dbReference type="ARBA" id="ARBA00016296"/>
    </source>
</evidence>
<keyword evidence="4 9" id="KW-0808">Transferase</keyword>
<dbReference type="Proteomes" id="UP001597380">
    <property type="component" value="Unassembled WGS sequence"/>
</dbReference>
<proteinExistence type="inferred from homology"/>
<evidence type="ECO:0000256" key="7">
    <source>
        <dbReference type="ARBA" id="ARBA00022840"/>
    </source>
</evidence>
<evidence type="ECO:0000256" key="2">
    <source>
        <dbReference type="ARBA" id="ARBA00012961"/>
    </source>
</evidence>
<comment type="catalytic activity">
    <reaction evidence="9">
        <text>GMP + ATP = GDP + ADP</text>
        <dbReference type="Rhea" id="RHEA:20780"/>
        <dbReference type="ChEBI" id="CHEBI:30616"/>
        <dbReference type="ChEBI" id="CHEBI:58115"/>
        <dbReference type="ChEBI" id="CHEBI:58189"/>
        <dbReference type="ChEBI" id="CHEBI:456216"/>
        <dbReference type="EC" id="2.7.4.8"/>
    </reaction>
</comment>
<dbReference type="GO" id="GO:0004385">
    <property type="term" value="F:GMP kinase activity"/>
    <property type="evidence" value="ECO:0007669"/>
    <property type="project" value="UniProtKB-EC"/>
</dbReference>
<comment type="function">
    <text evidence="9">Essential for recycling GMP and indirectly, cGMP.</text>
</comment>
<dbReference type="CDD" id="cd00071">
    <property type="entry name" value="GMPK"/>
    <property type="match status" value="1"/>
</dbReference>
<dbReference type="NCBIfam" id="TIGR03263">
    <property type="entry name" value="guanyl_kin"/>
    <property type="match status" value="1"/>
</dbReference>
<dbReference type="InterPro" id="IPR027417">
    <property type="entry name" value="P-loop_NTPase"/>
</dbReference>
<feature type="domain" description="Guanylate kinase-like" evidence="10">
    <location>
        <begin position="5"/>
        <end position="185"/>
    </location>
</feature>
<comment type="similarity">
    <text evidence="1 9">Belongs to the guanylate kinase family.</text>
</comment>
<keyword evidence="12" id="KW-1185">Reference proteome</keyword>
<dbReference type="PROSITE" id="PS00856">
    <property type="entry name" value="GUANYLATE_KINASE_1"/>
    <property type="match status" value="1"/>
</dbReference>
<gene>
    <name evidence="9 11" type="primary">gmk</name>
    <name evidence="11" type="ORF">ACFSJ3_12170</name>
</gene>
<evidence type="ECO:0000256" key="6">
    <source>
        <dbReference type="ARBA" id="ARBA00022777"/>
    </source>
</evidence>
<organism evidence="11 12">
    <name type="scientific">Corallincola platygyrae</name>
    <dbReference type="NCBI Taxonomy" id="1193278"/>
    <lineage>
        <taxon>Bacteria</taxon>
        <taxon>Pseudomonadati</taxon>
        <taxon>Pseudomonadota</taxon>
        <taxon>Gammaproteobacteria</taxon>
        <taxon>Alteromonadales</taxon>
        <taxon>Psychromonadaceae</taxon>
        <taxon>Corallincola</taxon>
    </lineage>
</organism>
<protein>
    <recommendedName>
        <fullName evidence="3 9">Guanylate kinase</fullName>
        <ecNumber evidence="2 9">2.7.4.8</ecNumber>
    </recommendedName>
    <alternativeName>
        <fullName evidence="8 9">GMP kinase</fullName>
    </alternativeName>
</protein>
<comment type="subcellular location">
    <subcellularLocation>
        <location evidence="9">Cytoplasm</location>
    </subcellularLocation>
</comment>
<dbReference type="InterPro" id="IPR020590">
    <property type="entry name" value="Guanylate_kinase_CS"/>
</dbReference>
<evidence type="ECO:0000256" key="8">
    <source>
        <dbReference type="ARBA" id="ARBA00030128"/>
    </source>
</evidence>
<dbReference type="InterPro" id="IPR017665">
    <property type="entry name" value="Guanylate_kinase"/>
</dbReference>
<sequence length="208" mass="23202">MTAPGTLFIVSAPSGAGKSSLIAALLARHANAAMEVSISHTTRAPRPGEENGKHYHFVSVEEFKSLIDKQAFFEYAEVFGNFYGTSKLNIQQRLAAGVDVFLDIDWQGAQQVREQLPESKSIFILPPSTEILLQRLSNRGQDSDEVIAKRMTKARAEMSHYHEYDFLIVNDEFEKALDDLEALVRSHSLAQAGQAIRHKDMLTQLLAE</sequence>
<dbReference type="Pfam" id="PF00625">
    <property type="entry name" value="Guanylate_kin"/>
    <property type="match status" value="1"/>
</dbReference>
<dbReference type="PANTHER" id="PTHR23117:SF13">
    <property type="entry name" value="GUANYLATE KINASE"/>
    <property type="match status" value="1"/>
</dbReference>
<dbReference type="PROSITE" id="PS50052">
    <property type="entry name" value="GUANYLATE_KINASE_2"/>
    <property type="match status" value="1"/>
</dbReference>
<evidence type="ECO:0000256" key="5">
    <source>
        <dbReference type="ARBA" id="ARBA00022741"/>
    </source>
</evidence>
<dbReference type="HAMAP" id="MF_00328">
    <property type="entry name" value="Guanylate_kinase"/>
    <property type="match status" value="1"/>
</dbReference>
<dbReference type="InterPro" id="IPR008145">
    <property type="entry name" value="GK/Ca_channel_bsu"/>
</dbReference>
<dbReference type="RefSeq" id="WP_345339442.1">
    <property type="nucleotide sequence ID" value="NZ_BAABLI010000009.1"/>
</dbReference>
<keyword evidence="5 9" id="KW-0547">Nucleotide-binding</keyword>
<reference evidence="12" key="1">
    <citation type="journal article" date="2019" name="Int. J. Syst. Evol. Microbiol.">
        <title>The Global Catalogue of Microorganisms (GCM) 10K type strain sequencing project: providing services to taxonomists for standard genome sequencing and annotation.</title>
        <authorList>
            <consortium name="The Broad Institute Genomics Platform"/>
            <consortium name="The Broad Institute Genome Sequencing Center for Infectious Disease"/>
            <person name="Wu L."/>
            <person name="Ma J."/>
        </authorList>
    </citation>
    <scope>NUCLEOTIDE SEQUENCE [LARGE SCALE GENOMIC DNA]</scope>
    <source>
        <strain evidence="12">CGMCC 1.10992</strain>
    </source>
</reference>
<comment type="caution">
    <text evidence="11">The sequence shown here is derived from an EMBL/GenBank/DDBJ whole genome shotgun (WGS) entry which is preliminary data.</text>
</comment>
<dbReference type="SUPFAM" id="SSF52540">
    <property type="entry name" value="P-loop containing nucleoside triphosphate hydrolases"/>
    <property type="match status" value="1"/>
</dbReference>
<keyword evidence="9" id="KW-0963">Cytoplasm</keyword>
<evidence type="ECO:0000313" key="12">
    <source>
        <dbReference type="Proteomes" id="UP001597380"/>
    </source>
</evidence>
<accession>A0ABW4XNL5</accession>
<evidence type="ECO:0000256" key="4">
    <source>
        <dbReference type="ARBA" id="ARBA00022679"/>
    </source>
</evidence>
<evidence type="ECO:0000256" key="9">
    <source>
        <dbReference type="HAMAP-Rule" id="MF_00328"/>
    </source>
</evidence>